<feature type="region of interest" description="Disordered" evidence="4">
    <location>
        <begin position="1083"/>
        <end position="1164"/>
    </location>
</feature>
<dbReference type="Pfam" id="PF00271">
    <property type="entry name" value="Helicase_C"/>
    <property type="match status" value="1"/>
</dbReference>
<dbReference type="GO" id="GO:0016787">
    <property type="term" value="F:hydrolase activity"/>
    <property type="evidence" value="ECO:0007669"/>
    <property type="project" value="UniProtKB-KW"/>
</dbReference>
<feature type="compositionally biased region" description="Basic and acidic residues" evidence="4">
    <location>
        <begin position="1140"/>
        <end position="1164"/>
    </location>
</feature>
<dbReference type="InterPro" id="IPR014001">
    <property type="entry name" value="Helicase_ATP-bd"/>
</dbReference>
<dbReference type="GO" id="GO:0005524">
    <property type="term" value="F:ATP binding"/>
    <property type="evidence" value="ECO:0007669"/>
    <property type="project" value="UniProtKB-KW"/>
</dbReference>
<feature type="region of interest" description="Disordered" evidence="4">
    <location>
        <begin position="797"/>
        <end position="908"/>
    </location>
</feature>
<feature type="compositionally biased region" description="Basic and acidic residues" evidence="4">
    <location>
        <begin position="426"/>
        <end position="445"/>
    </location>
</feature>
<feature type="compositionally biased region" description="Basic and acidic residues" evidence="4">
    <location>
        <begin position="26"/>
        <end position="36"/>
    </location>
</feature>
<dbReference type="InterPro" id="IPR001650">
    <property type="entry name" value="Helicase_C-like"/>
</dbReference>
<keyword evidence="3" id="KW-0067">ATP-binding</keyword>
<feature type="compositionally biased region" description="Acidic residues" evidence="4">
    <location>
        <begin position="881"/>
        <end position="900"/>
    </location>
</feature>
<evidence type="ECO:0000259" key="5">
    <source>
        <dbReference type="PROSITE" id="PS51192"/>
    </source>
</evidence>
<dbReference type="InterPro" id="IPR049730">
    <property type="entry name" value="SNF2/RAD54-like_C"/>
</dbReference>
<dbReference type="GO" id="GO:0006281">
    <property type="term" value="P:DNA repair"/>
    <property type="evidence" value="ECO:0007669"/>
    <property type="project" value="TreeGrafter"/>
</dbReference>
<dbReference type="Gene3D" id="3.40.50.10810">
    <property type="entry name" value="Tandem AAA-ATPase domain"/>
    <property type="match status" value="1"/>
</dbReference>
<dbReference type="CDD" id="cd18008">
    <property type="entry name" value="DEXDc_SHPRH-like"/>
    <property type="match status" value="1"/>
</dbReference>
<keyword evidence="1" id="KW-0547">Nucleotide-binding</keyword>
<feature type="compositionally biased region" description="Polar residues" evidence="4">
    <location>
        <begin position="77"/>
        <end position="104"/>
    </location>
</feature>
<feature type="compositionally biased region" description="Basic residues" evidence="4">
    <location>
        <begin position="797"/>
        <end position="810"/>
    </location>
</feature>
<evidence type="ECO:0000256" key="1">
    <source>
        <dbReference type="ARBA" id="ARBA00022741"/>
    </source>
</evidence>
<protein>
    <submittedName>
        <fullName evidence="7">Uncharacterized protein</fullName>
    </submittedName>
</protein>
<feature type="region of interest" description="Disordered" evidence="4">
    <location>
        <begin position="425"/>
        <end position="445"/>
    </location>
</feature>
<accession>A0A9P8K955</accession>
<feature type="compositionally biased region" description="Acidic residues" evidence="4">
    <location>
        <begin position="253"/>
        <end position="262"/>
    </location>
</feature>
<dbReference type="FunFam" id="3.40.50.10810:FF:000053">
    <property type="entry name" value="SNF2 family helicase/ATPase, putative"/>
    <property type="match status" value="1"/>
</dbReference>
<dbReference type="PANTHER" id="PTHR45626:SF14">
    <property type="entry name" value="ATP-DEPENDENT DNA HELICASE (EUROFUNG)"/>
    <property type="match status" value="1"/>
</dbReference>
<feature type="region of interest" description="Disordered" evidence="4">
    <location>
        <begin position="56"/>
        <end position="280"/>
    </location>
</feature>
<feature type="compositionally biased region" description="Basic and acidic residues" evidence="4">
    <location>
        <begin position="335"/>
        <end position="346"/>
    </location>
</feature>
<reference evidence="7" key="2">
    <citation type="submission" date="2021-08" db="EMBL/GenBank/DDBJ databases">
        <authorList>
            <person name="Gostincar C."/>
            <person name="Sun X."/>
            <person name="Song Z."/>
            <person name="Gunde-Cimerman N."/>
        </authorList>
    </citation>
    <scope>NUCLEOTIDE SEQUENCE</scope>
    <source>
        <strain evidence="7">EXF-8016</strain>
    </source>
</reference>
<dbReference type="SUPFAM" id="SSF52540">
    <property type="entry name" value="P-loop containing nucleoside triphosphate hydrolases"/>
    <property type="match status" value="2"/>
</dbReference>
<dbReference type="InterPro" id="IPR038718">
    <property type="entry name" value="SNF2-like_sf"/>
</dbReference>
<evidence type="ECO:0000313" key="7">
    <source>
        <dbReference type="EMBL" id="KAH0223214.1"/>
    </source>
</evidence>
<name>A0A9P8K955_AURME</name>
<dbReference type="EMBL" id="JAHFYH010000026">
    <property type="protein sequence ID" value="KAH0223214.1"/>
    <property type="molecule type" value="Genomic_DNA"/>
</dbReference>
<dbReference type="InterPro" id="IPR050628">
    <property type="entry name" value="SNF2_RAD54_helicase_TF"/>
</dbReference>
<feature type="region of interest" description="Disordered" evidence="4">
    <location>
        <begin position="1"/>
        <end position="44"/>
    </location>
</feature>
<feature type="compositionally biased region" description="Polar residues" evidence="4">
    <location>
        <begin position="158"/>
        <end position="172"/>
    </location>
</feature>
<feature type="region of interest" description="Disordered" evidence="4">
    <location>
        <begin position="335"/>
        <end position="368"/>
    </location>
</feature>
<feature type="compositionally biased region" description="Polar residues" evidence="4">
    <location>
        <begin position="726"/>
        <end position="746"/>
    </location>
</feature>
<dbReference type="CDD" id="cd18793">
    <property type="entry name" value="SF2_C_SNF"/>
    <property type="match status" value="1"/>
</dbReference>
<proteinExistence type="predicted"/>
<evidence type="ECO:0000313" key="8">
    <source>
        <dbReference type="Proteomes" id="UP000767238"/>
    </source>
</evidence>
<dbReference type="GO" id="GO:0008094">
    <property type="term" value="F:ATP-dependent activity, acting on DNA"/>
    <property type="evidence" value="ECO:0007669"/>
    <property type="project" value="TreeGrafter"/>
</dbReference>
<feature type="compositionally biased region" description="Acidic residues" evidence="4">
    <location>
        <begin position="347"/>
        <end position="365"/>
    </location>
</feature>
<dbReference type="SMART" id="SM00490">
    <property type="entry name" value="HELICc"/>
    <property type="match status" value="1"/>
</dbReference>
<evidence type="ECO:0000256" key="2">
    <source>
        <dbReference type="ARBA" id="ARBA00022801"/>
    </source>
</evidence>
<feature type="compositionally biased region" description="Polar residues" evidence="4">
    <location>
        <begin position="225"/>
        <end position="236"/>
    </location>
</feature>
<keyword evidence="2" id="KW-0378">Hydrolase</keyword>
<evidence type="ECO:0000259" key="6">
    <source>
        <dbReference type="PROSITE" id="PS51194"/>
    </source>
</evidence>
<dbReference type="SMART" id="SM00487">
    <property type="entry name" value="DEXDc"/>
    <property type="match status" value="1"/>
</dbReference>
<dbReference type="Proteomes" id="UP000767238">
    <property type="component" value="Unassembled WGS sequence"/>
</dbReference>
<feature type="domain" description="Helicase C-terminal" evidence="6">
    <location>
        <begin position="915"/>
        <end position="1076"/>
    </location>
</feature>
<dbReference type="Gene3D" id="3.40.50.300">
    <property type="entry name" value="P-loop containing nucleotide triphosphate hydrolases"/>
    <property type="match status" value="2"/>
</dbReference>
<feature type="non-terminal residue" evidence="7">
    <location>
        <position position="1164"/>
    </location>
</feature>
<feature type="region of interest" description="Disordered" evidence="4">
    <location>
        <begin position="713"/>
        <end position="746"/>
    </location>
</feature>
<dbReference type="PROSITE" id="PS51194">
    <property type="entry name" value="HELICASE_CTER"/>
    <property type="match status" value="1"/>
</dbReference>
<gene>
    <name evidence="7" type="ORF">KCV03_g4403</name>
</gene>
<dbReference type="Pfam" id="PF00176">
    <property type="entry name" value="SNF2-rel_dom"/>
    <property type="match status" value="1"/>
</dbReference>
<feature type="compositionally biased region" description="Low complexity" evidence="4">
    <location>
        <begin position="1115"/>
        <end position="1131"/>
    </location>
</feature>
<evidence type="ECO:0000256" key="4">
    <source>
        <dbReference type="SAM" id="MobiDB-lite"/>
    </source>
</evidence>
<dbReference type="PROSITE" id="PS51192">
    <property type="entry name" value="HELICASE_ATP_BIND_1"/>
    <property type="match status" value="1"/>
</dbReference>
<dbReference type="OrthoDB" id="423559at2759"/>
<dbReference type="InterPro" id="IPR000330">
    <property type="entry name" value="SNF2_N"/>
</dbReference>
<comment type="caution">
    <text evidence="7">The sequence shown here is derived from an EMBL/GenBank/DDBJ whole genome shotgun (WGS) entry which is preliminary data.</text>
</comment>
<sequence length="1164" mass="128740">MDSSSQSRVKNKTPFRPVNTLSSRHTPHDVLDDHSIIGDTSSLFDSTHDSLEIDISNFQSTKSTTSTTMARERLPSSEHSAQPTQPSQSRPATNAPTHQAQPSQAPLHPPTTAASKLATQPEFGKASPLRNPLRDPYANVFNTSHTRPEQHRPIPQPQFRQNSGPTNPSQAKNFYLPGQRPQPPPQSRPPQHGNPLYGNAANSGAIRMPSNPKPRDIPPAPRPLFSSSVGPSNTYRPHNPAPAPRSNPIDLTNADDDDDGFDPDAALREGGFGAADPYAYVDPSQTSHNIKALLEGAFDDDGDKPKMRLRKRAAKKQQQKIKDEKKILSLEEKLRKLDMDEVKEEPKEEEPDNKDDEDEDEEDGTVEGLTVKLLPHQVEGVSWMIDKEIGERKKNGVLPKGGILADDMGLGKTVQSVSLILLNPRPELDAKPPPENPKRKMPGKEVGKGTLVVAPLALIRQWESEIKTKVEKSHALRVLVHHGPSRTKFAAELKKYDVVVTTYQILASEFAGSSDHPDGAKVGCYGVHWYRVILDEAHSIKNRNAKSTQATYGLRSWYRWCLTGTPMQNNLDELQSLICFLQIKPYNNLATWKEQITIPMKNGKGNYAIKRIQYFLKGFMKRRTKDILKEDGALNFGGKSKNGEKKGTGMKIVERRVETIVCELDPKERDFYDQLQERAQKRLDDMMGGEKTDYIGALVLLLRLRQACNHPKLVSGSMGKDKDALSTGQSNPSQTPRKTSAASSQDNDIDALADMFGGMGVQVKDCDICSIRLLPAEVKSGAVRCNECEGIAKATPKKLGRKVKKEKKLKPKPERKPAPSAPIRRNRKIIVDSDDEDDEGEGEWLVDESQQNTPHLGRAGGTDDEDAEGGGETLGSIDSVSGDEDGNTGSEDESEEEEGDISYSGPTGVEAASTKIRRLLRILHAEAPEHKTIVFSQFTSMLDLIEPHLQKSAIRYVRYDGGMRNDAREASLNSLRNDPKTRVLLCSLKCGSLGLNLTAASRVVLIEPFWNPFVEEQAIDRVHRLNQTVDVHVYKLTVGNTVEERIIELQEKKRELAKAAIEGGKAVAKLTMKDIMSLFGHNPGAVGGRESIGSTDENKPWNRNTKVLAPEPKRNSASSAARRSGSGALRSSPRESPPARTDRRGGYEKDARRIRNEDPVYGRR</sequence>
<dbReference type="GO" id="GO:0005634">
    <property type="term" value="C:nucleus"/>
    <property type="evidence" value="ECO:0007669"/>
    <property type="project" value="TreeGrafter"/>
</dbReference>
<feature type="compositionally biased region" description="Polar residues" evidence="4">
    <location>
        <begin position="56"/>
        <end position="69"/>
    </location>
</feature>
<reference evidence="7" key="1">
    <citation type="journal article" date="2021" name="J Fungi (Basel)">
        <title>Virulence traits and population genomics of the black yeast Aureobasidium melanogenum.</title>
        <authorList>
            <person name="Cernosa A."/>
            <person name="Sun X."/>
            <person name="Gostincar C."/>
            <person name="Fang C."/>
            <person name="Gunde-Cimerman N."/>
            <person name="Song Z."/>
        </authorList>
    </citation>
    <scope>NUCLEOTIDE SEQUENCE</scope>
    <source>
        <strain evidence="7">EXF-8016</strain>
    </source>
</reference>
<feature type="compositionally biased region" description="Acidic residues" evidence="4">
    <location>
        <begin position="832"/>
        <end position="846"/>
    </location>
</feature>
<evidence type="ECO:0000256" key="3">
    <source>
        <dbReference type="ARBA" id="ARBA00022840"/>
    </source>
</evidence>
<organism evidence="7 8">
    <name type="scientific">Aureobasidium melanogenum</name>
    <name type="common">Aureobasidium pullulans var. melanogenum</name>
    <dbReference type="NCBI Taxonomy" id="46634"/>
    <lineage>
        <taxon>Eukaryota</taxon>
        <taxon>Fungi</taxon>
        <taxon>Dikarya</taxon>
        <taxon>Ascomycota</taxon>
        <taxon>Pezizomycotina</taxon>
        <taxon>Dothideomycetes</taxon>
        <taxon>Dothideomycetidae</taxon>
        <taxon>Dothideales</taxon>
        <taxon>Saccotheciaceae</taxon>
        <taxon>Aureobasidium</taxon>
    </lineage>
</organism>
<feature type="domain" description="Helicase ATP-binding" evidence="5">
    <location>
        <begin position="393"/>
        <end position="584"/>
    </location>
</feature>
<dbReference type="AlphaFoldDB" id="A0A9P8K955"/>
<dbReference type="InterPro" id="IPR027417">
    <property type="entry name" value="P-loop_NTPase"/>
</dbReference>
<dbReference type="PANTHER" id="PTHR45626">
    <property type="entry name" value="TRANSCRIPTION TERMINATION FACTOR 2-RELATED"/>
    <property type="match status" value="1"/>
</dbReference>